<keyword evidence="3" id="KW-1185">Reference proteome</keyword>
<dbReference type="PaxDb" id="6239-Y34B4A.7.1"/>
<dbReference type="SUPFAM" id="SSF53335">
    <property type="entry name" value="S-adenosyl-L-methionine-dependent methyltransferases"/>
    <property type="match status" value="1"/>
</dbReference>
<dbReference type="RefSeq" id="NP_508889.1">
    <property type="nucleotide sequence ID" value="NM_076488.4"/>
</dbReference>
<evidence type="ECO:0000313" key="3">
    <source>
        <dbReference type="Proteomes" id="UP000001940"/>
    </source>
</evidence>
<dbReference type="SMR" id="Q9N470"/>
<dbReference type="EMBL" id="BX284606">
    <property type="protein sequence ID" value="CCD70389.1"/>
    <property type="molecule type" value="Genomic_DNA"/>
</dbReference>
<evidence type="ECO:0000313" key="2">
    <source>
        <dbReference type="EMBL" id="CCD70389.1"/>
    </source>
</evidence>
<dbReference type="WormBase" id="Y34B4A.7">
    <property type="protein sequence ID" value="CE29371"/>
    <property type="gene ID" value="WBGene00021323"/>
</dbReference>
<feature type="transmembrane region" description="Helical" evidence="1">
    <location>
        <begin position="30"/>
        <end position="49"/>
    </location>
</feature>
<proteinExistence type="predicted"/>
<dbReference type="OrthoDB" id="411785at2759"/>
<dbReference type="PhylomeDB" id="Q9N470"/>
<keyword evidence="1" id="KW-0812">Transmembrane</keyword>
<dbReference type="AGR" id="WB:WBGene00021323"/>
<dbReference type="CTD" id="180793"/>
<keyword evidence="1" id="KW-1133">Transmembrane helix</keyword>
<protein>
    <submittedName>
        <fullName evidence="2">Methyltransferase-like protein 13</fullName>
    </submittedName>
</protein>
<organism evidence="2 3">
    <name type="scientific">Caenorhabditis elegans</name>
    <dbReference type="NCBI Taxonomy" id="6239"/>
    <lineage>
        <taxon>Eukaryota</taxon>
        <taxon>Metazoa</taxon>
        <taxon>Ecdysozoa</taxon>
        <taxon>Nematoda</taxon>
        <taxon>Chromadorea</taxon>
        <taxon>Rhabditida</taxon>
        <taxon>Rhabditina</taxon>
        <taxon>Rhabditomorpha</taxon>
        <taxon>Rhabditoidea</taxon>
        <taxon>Rhabditidae</taxon>
        <taxon>Peloderinae</taxon>
        <taxon>Caenorhabditis</taxon>
    </lineage>
</organism>
<gene>
    <name evidence="2" type="ORF">CELE_Y34B4A.7</name>
    <name evidence="2 4" type="ORF">Y34B4A.7</name>
</gene>
<dbReference type="FunCoup" id="Q9N470">
    <property type="interactions" value="4"/>
</dbReference>
<dbReference type="InterPro" id="IPR029063">
    <property type="entry name" value="SAM-dependent_MTases_sf"/>
</dbReference>
<keyword evidence="1" id="KW-0472">Membrane</keyword>
<accession>Q9N470</accession>
<dbReference type="Bgee" id="WBGene00021323">
    <property type="expression patterns" value="Expressed in pharyngeal muscle cell (C elegans) and 3 other cell types or tissues"/>
</dbReference>
<evidence type="ECO:0000256" key="1">
    <source>
        <dbReference type="SAM" id="Phobius"/>
    </source>
</evidence>
<dbReference type="Gene3D" id="3.40.50.150">
    <property type="entry name" value="Vaccinia Virus protein VP39"/>
    <property type="match status" value="1"/>
</dbReference>
<dbReference type="OMA" id="QMVERHM"/>
<dbReference type="AlphaFoldDB" id="Q9N470"/>
<dbReference type="KEGG" id="cel:CELE_Y34B4A.7"/>
<dbReference type="GeneID" id="180793"/>
<sequence>MPQGILYTPNEIVFNLKKPPRTMSLTTKRYFAFIFSFCIFMYLVLYFYVLPAEVLVDEQYGRGLDEELLNQKKGLEESIITQECSTVTDNCYVVVDKKVETELGQMVERHMYVKGFEDESDTIVRLIPQGDRTFEYSDTRMWKVDHLSIRAQYIAALISAPFIVSSLSLVDSDNDGKAILEIGLGGGSLDMFLHQLNPKLNITVVELDPVVVGIARKWFNVVNDNTRRTITADGLKFIKEAKKNGELYEVVFLDACDNSKIIPCPSKIFRNPETFSTLSSILSSTGALIVNILPQNDDTAGVIQIVEDLSQHFGSCIKVSITDEVNVIAICTKQAFTDSTSNVDFLKRRANAVTMRLGLQDVLKTIKIN</sequence>
<dbReference type="HOGENOM" id="CLU_776673_0_0_1"/>
<name>Q9N470_CAEEL</name>
<dbReference type="Proteomes" id="UP000001940">
    <property type="component" value="Chromosome X"/>
</dbReference>
<reference evidence="2 3" key="1">
    <citation type="journal article" date="1998" name="Science">
        <title>Genome sequence of the nematode C. elegans: a platform for investigating biology.</title>
        <authorList>
            <consortium name="The C. elegans sequencing consortium"/>
            <person name="Sulson J.E."/>
            <person name="Waterston R."/>
        </authorList>
    </citation>
    <scope>NUCLEOTIDE SEQUENCE [LARGE SCALE GENOMIC DNA]</scope>
    <source>
        <strain evidence="2 3">Bristol N2</strain>
    </source>
</reference>
<dbReference type="UCSC" id="Y34B4A.7.1">
    <property type="organism name" value="c. elegans"/>
</dbReference>
<dbReference type="eggNOG" id="KOG2352">
    <property type="taxonomic scope" value="Eukaryota"/>
</dbReference>
<evidence type="ECO:0000313" key="4">
    <source>
        <dbReference type="WormBase" id="Y34B4A.7"/>
    </source>
</evidence>
<dbReference type="InParanoid" id="Q9N470"/>